<gene>
    <name evidence="1" type="ORF">ANCDUO_20793</name>
</gene>
<organism evidence="1 2">
    <name type="scientific">Ancylostoma duodenale</name>
    <dbReference type="NCBI Taxonomy" id="51022"/>
    <lineage>
        <taxon>Eukaryota</taxon>
        <taxon>Metazoa</taxon>
        <taxon>Ecdysozoa</taxon>
        <taxon>Nematoda</taxon>
        <taxon>Chromadorea</taxon>
        <taxon>Rhabditida</taxon>
        <taxon>Rhabditina</taxon>
        <taxon>Rhabditomorpha</taxon>
        <taxon>Strongyloidea</taxon>
        <taxon>Ancylostomatidae</taxon>
        <taxon>Ancylostomatinae</taxon>
        <taxon>Ancylostoma</taxon>
    </lineage>
</organism>
<evidence type="ECO:0000313" key="1">
    <source>
        <dbReference type="EMBL" id="KIH49134.1"/>
    </source>
</evidence>
<protein>
    <submittedName>
        <fullName evidence="1">Uncharacterized protein</fullName>
    </submittedName>
</protein>
<dbReference type="Proteomes" id="UP000054047">
    <property type="component" value="Unassembled WGS sequence"/>
</dbReference>
<sequence>MWRASGGKMYEKVSLVILCQKKKGPEAKKLFESLGE</sequence>
<dbReference type="EMBL" id="KN754912">
    <property type="protein sequence ID" value="KIH49134.1"/>
    <property type="molecule type" value="Genomic_DNA"/>
</dbReference>
<keyword evidence="2" id="KW-1185">Reference proteome</keyword>
<name>A0A0C2FR13_9BILA</name>
<reference evidence="1 2" key="1">
    <citation type="submission" date="2013-12" db="EMBL/GenBank/DDBJ databases">
        <title>Draft genome of the parsitic nematode Ancylostoma duodenale.</title>
        <authorList>
            <person name="Mitreva M."/>
        </authorList>
    </citation>
    <scope>NUCLEOTIDE SEQUENCE [LARGE SCALE GENOMIC DNA]</scope>
    <source>
        <strain evidence="1 2">Zhejiang</strain>
    </source>
</reference>
<accession>A0A0C2FR13</accession>
<dbReference type="AlphaFoldDB" id="A0A0C2FR13"/>
<proteinExistence type="predicted"/>
<evidence type="ECO:0000313" key="2">
    <source>
        <dbReference type="Proteomes" id="UP000054047"/>
    </source>
</evidence>